<evidence type="ECO:0000256" key="2">
    <source>
        <dbReference type="SAM" id="SignalP"/>
    </source>
</evidence>
<evidence type="ECO:0000313" key="4">
    <source>
        <dbReference type="Proteomes" id="UP000481360"/>
    </source>
</evidence>
<keyword evidence="4" id="KW-1185">Reference proteome</keyword>
<feature type="region of interest" description="Disordered" evidence="1">
    <location>
        <begin position="39"/>
        <end position="80"/>
    </location>
</feature>
<gene>
    <name evidence="3" type="ORF">G7043_29135</name>
</gene>
<dbReference type="EMBL" id="JAAMPJ010000008">
    <property type="protein sequence ID" value="NGY62993.1"/>
    <property type="molecule type" value="Genomic_DNA"/>
</dbReference>
<name>A0A7C9VSW5_9PSEU</name>
<evidence type="ECO:0000256" key="1">
    <source>
        <dbReference type="SAM" id="MobiDB-lite"/>
    </source>
</evidence>
<comment type="caution">
    <text evidence="3">The sequence shown here is derived from an EMBL/GenBank/DDBJ whole genome shotgun (WGS) entry which is preliminary data.</text>
</comment>
<dbReference type="RefSeq" id="WP_166050904.1">
    <property type="nucleotide sequence ID" value="NZ_JAAMPJ010000008.1"/>
</dbReference>
<proteinExistence type="predicted"/>
<protein>
    <recommendedName>
        <fullName evidence="5">DUF3558 domain-containing protein</fullName>
    </recommendedName>
</protein>
<dbReference type="Proteomes" id="UP000481360">
    <property type="component" value="Unassembled WGS sequence"/>
</dbReference>
<feature type="chain" id="PRO_5039371353" description="DUF3558 domain-containing protein" evidence="2">
    <location>
        <begin position="27"/>
        <end position="208"/>
    </location>
</feature>
<organism evidence="3 4">
    <name type="scientific">Lentzea alba</name>
    <dbReference type="NCBI Taxonomy" id="2714351"/>
    <lineage>
        <taxon>Bacteria</taxon>
        <taxon>Bacillati</taxon>
        <taxon>Actinomycetota</taxon>
        <taxon>Actinomycetes</taxon>
        <taxon>Pseudonocardiales</taxon>
        <taxon>Pseudonocardiaceae</taxon>
        <taxon>Lentzea</taxon>
    </lineage>
</organism>
<feature type="compositionally biased region" description="Low complexity" evidence="1">
    <location>
        <begin position="51"/>
        <end position="67"/>
    </location>
</feature>
<feature type="signal peptide" evidence="2">
    <location>
        <begin position="1"/>
        <end position="26"/>
    </location>
</feature>
<dbReference type="AlphaFoldDB" id="A0A7C9VSW5"/>
<accession>A0A7C9VSW5</accession>
<dbReference type="PROSITE" id="PS51257">
    <property type="entry name" value="PROKAR_LIPOPROTEIN"/>
    <property type="match status" value="1"/>
</dbReference>
<evidence type="ECO:0008006" key="5">
    <source>
        <dbReference type="Google" id="ProtNLM"/>
    </source>
</evidence>
<sequence>MHLRPAANALALYLSLGLSLGLTLTAVTGCSEQVKGSAIADTNAAPEPADPTSTSKKPPVSTSATKPADPTTQKPGDVKITTKKKAAGLETCGVLKAADIEAATGGKSSADGGCIHSTTGPSTVITQMVTVPDVVGSDGEKKQIEIGGNTAWQVAASKEDCQVTVMLTDDPTVITPAFSVSVLAIDDLDTCATALKLATEGFNRIPAA</sequence>
<evidence type="ECO:0000313" key="3">
    <source>
        <dbReference type="EMBL" id="NGY62993.1"/>
    </source>
</evidence>
<reference evidence="3 4" key="1">
    <citation type="submission" date="2020-03" db="EMBL/GenBank/DDBJ databases">
        <title>Isolation and identification of active actinomycetes.</title>
        <authorList>
            <person name="Sun X."/>
        </authorList>
    </citation>
    <scope>NUCLEOTIDE SEQUENCE [LARGE SCALE GENOMIC DNA]</scope>
    <source>
        <strain evidence="3 4">NEAU-D13</strain>
    </source>
</reference>
<keyword evidence="2" id="KW-0732">Signal</keyword>